<dbReference type="WBParaSite" id="nRc.2.0.1.t13962-RA">
    <property type="protein sequence ID" value="nRc.2.0.1.t13962-RA"/>
    <property type="gene ID" value="nRc.2.0.1.g13962"/>
</dbReference>
<reference evidence="2" key="1">
    <citation type="submission" date="2022-11" db="UniProtKB">
        <authorList>
            <consortium name="WormBaseParasite"/>
        </authorList>
    </citation>
    <scope>IDENTIFICATION</scope>
</reference>
<sequence length="80" mass="9164">MTNNWDLESVKALTFEWHGVTSRAWTISSTGCKCVKDSLTSKRATIVLIMKFYDHQSEAEARHMLSRLPGYISRLLFNIA</sequence>
<protein>
    <submittedName>
        <fullName evidence="2">Uncharacterized protein</fullName>
    </submittedName>
</protein>
<evidence type="ECO:0000313" key="2">
    <source>
        <dbReference type="WBParaSite" id="nRc.2.0.1.t13962-RA"/>
    </source>
</evidence>
<keyword evidence="1" id="KW-1185">Reference proteome</keyword>
<dbReference type="Proteomes" id="UP000887565">
    <property type="component" value="Unplaced"/>
</dbReference>
<organism evidence="1 2">
    <name type="scientific">Romanomermis culicivorax</name>
    <name type="common">Nematode worm</name>
    <dbReference type="NCBI Taxonomy" id="13658"/>
    <lineage>
        <taxon>Eukaryota</taxon>
        <taxon>Metazoa</taxon>
        <taxon>Ecdysozoa</taxon>
        <taxon>Nematoda</taxon>
        <taxon>Enoplea</taxon>
        <taxon>Dorylaimia</taxon>
        <taxon>Mermithida</taxon>
        <taxon>Mermithoidea</taxon>
        <taxon>Mermithidae</taxon>
        <taxon>Romanomermis</taxon>
    </lineage>
</organism>
<dbReference type="AlphaFoldDB" id="A0A915IIG3"/>
<accession>A0A915IIG3</accession>
<proteinExistence type="predicted"/>
<evidence type="ECO:0000313" key="1">
    <source>
        <dbReference type="Proteomes" id="UP000887565"/>
    </source>
</evidence>
<name>A0A915IIG3_ROMCU</name>